<accession>A0A6A6CLS0</accession>
<dbReference type="SUPFAM" id="SSF51445">
    <property type="entry name" value="(Trans)glycosidases"/>
    <property type="match status" value="1"/>
</dbReference>
<evidence type="ECO:0000259" key="1">
    <source>
        <dbReference type="Pfam" id="PF11790"/>
    </source>
</evidence>
<sequence>MVVWKRHGQTFFFDNAVFNVKRNDTWVNNFLQLGRDVQKLLCNVSWQYLSGGDVIVALGVYSKPSHFEHIIHTMDLSDAKHCWTDHALKLPQQPIRFLRLDHSYEQHIDYNINSASLSAYASPSSATAAAPLATPVQKNGKRGLAYTNASFTLPYSLSGQNSRVSWGYNWYYSRYTDNVNTTNPAIRFIPLLFNDAEDVMSVWPEKAQAAIDNGADALMSFNEPDVCYPGSACMTVNQSVTAYRKAMQPFAGKIRLGAPAVTDGGAPIGLTYLSEFMGNCTDCTVDFINIHWYNNVYAFSYLQYYVQQAYKQFGLPIWITEFGIDGSGGTDAQYQAFLQQALPWLDAVPYVERYAWFLDAPGYLINANGSELSAQGMIYNSYTAACPNWNNTDGHC</sequence>
<dbReference type="Gene3D" id="3.20.20.80">
    <property type="entry name" value="Glycosidases"/>
    <property type="match status" value="1"/>
</dbReference>
<dbReference type="InterPro" id="IPR017853">
    <property type="entry name" value="GH"/>
</dbReference>
<evidence type="ECO:0000313" key="2">
    <source>
        <dbReference type="EMBL" id="KAF2168177.1"/>
    </source>
</evidence>
<dbReference type="RefSeq" id="XP_033669066.1">
    <property type="nucleotide sequence ID" value="XM_033805944.1"/>
</dbReference>
<reference evidence="2" key="1">
    <citation type="journal article" date="2020" name="Stud. Mycol.">
        <title>101 Dothideomycetes genomes: a test case for predicting lifestyles and emergence of pathogens.</title>
        <authorList>
            <person name="Haridas S."/>
            <person name="Albert R."/>
            <person name="Binder M."/>
            <person name="Bloem J."/>
            <person name="Labutti K."/>
            <person name="Salamov A."/>
            <person name="Andreopoulos B."/>
            <person name="Baker S."/>
            <person name="Barry K."/>
            <person name="Bills G."/>
            <person name="Bluhm B."/>
            <person name="Cannon C."/>
            <person name="Castanera R."/>
            <person name="Culley D."/>
            <person name="Daum C."/>
            <person name="Ezra D."/>
            <person name="Gonzalez J."/>
            <person name="Henrissat B."/>
            <person name="Kuo A."/>
            <person name="Liang C."/>
            <person name="Lipzen A."/>
            <person name="Lutzoni F."/>
            <person name="Magnuson J."/>
            <person name="Mondo S."/>
            <person name="Nolan M."/>
            <person name="Ohm R."/>
            <person name="Pangilinan J."/>
            <person name="Park H.-J."/>
            <person name="Ramirez L."/>
            <person name="Alfaro M."/>
            <person name="Sun H."/>
            <person name="Tritt A."/>
            <person name="Yoshinaga Y."/>
            <person name="Zwiers L.-H."/>
            <person name="Turgeon B."/>
            <person name="Goodwin S."/>
            <person name="Spatafora J."/>
            <person name="Crous P."/>
            <person name="Grigoriev I."/>
        </authorList>
    </citation>
    <scope>NUCLEOTIDE SEQUENCE</scope>
    <source>
        <strain evidence="2">ATCC 36951</strain>
    </source>
</reference>
<dbReference type="AlphaFoldDB" id="A0A6A6CLS0"/>
<protein>
    <submittedName>
        <fullName evidence="2">Glycoside hydrolase family 128 protein</fullName>
    </submittedName>
</protein>
<dbReference type="GO" id="GO:0009277">
    <property type="term" value="C:fungal-type cell wall"/>
    <property type="evidence" value="ECO:0007669"/>
    <property type="project" value="TreeGrafter"/>
</dbReference>
<name>A0A6A6CLS0_ZASCE</name>
<dbReference type="InterPro" id="IPR024655">
    <property type="entry name" value="Asl1_glyco_hydro_catalytic"/>
</dbReference>
<dbReference type="GeneID" id="54559216"/>
<dbReference type="InterPro" id="IPR053183">
    <property type="entry name" value="ASL1"/>
</dbReference>
<dbReference type="EMBL" id="ML993591">
    <property type="protein sequence ID" value="KAF2168177.1"/>
    <property type="molecule type" value="Genomic_DNA"/>
</dbReference>
<keyword evidence="2" id="KW-0378">Hydrolase</keyword>
<proteinExistence type="predicted"/>
<evidence type="ECO:0000313" key="3">
    <source>
        <dbReference type="Proteomes" id="UP000799537"/>
    </source>
</evidence>
<keyword evidence="3" id="KW-1185">Reference proteome</keyword>
<dbReference type="PANTHER" id="PTHR34154">
    <property type="entry name" value="ALKALI-SENSITIVE LINKAGE PROTEIN 1"/>
    <property type="match status" value="1"/>
</dbReference>
<dbReference type="Pfam" id="PF11790">
    <property type="entry name" value="Glyco_hydro_cc"/>
    <property type="match status" value="1"/>
</dbReference>
<dbReference type="Proteomes" id="UP000799537">
    <property type="component" value="Unassembled WGS sequence"/>
</dbReference>
<gene>
    <name evidence="2" type="ORF">M409DRAFT_21621</name>
</gene>
<dbReference type="GO" id="GO:0071966">
    <property type="term" value="P:fungal-type cell wall polysaccharide metabolic process"/>
    <property type="evidence" value="ECO:0007669"/>
    <property type="project" value="TreeGrafter"/>
</dbReference>
<dbReference type="OrthoDB" id="5985073at2759"/>
<dbReference type="GO" id="GO:0016787">
    <property type="term" value="F:hydrolase activity"/>
    <property type="evidence" value="ECO:0007669"/>
    <property type="project" value="UniProtKB-KW"/>
</dbReference>
<feature type="domain" description="Asl1-like glycosyl hydrolase catalytic" evidence="1">
    <location>
        <begin position="143"/>
        <end position="379"/>
    </location>
</feature>
<organism evidence="2 3">
    <name type="scientific">Zasmidium cellare ATCC 36951</name>
    <dbReference type="NCBI Taxonomy" id="1080233"/>
    <lineage>
        <taxon>Eukaryota</taxon>
        <taxon>Fungi</taxon>
        <taxon>Dikarya</taxon>
        <taxon>Ascomycota</taxon>
        <taxon>Pezizomycotina</taxon>
        <taxon>Dothideomycetes</taxon>
        <taxon>Dothideomycetidae</taxon>
        <taxon>Mycosphaerellales</taxon>
        <taxon>Mycosphaerellaceae</taxon>
        <taxon>Zasmidium</taxon>
    </lineage>
</organism>
<dbReference type="PANTHER" id="PTHR34154:SF10">
    <property type="entry name" value="ASL1-LIKE GLYCOSYL HYDROLASE CATALYTIC DOMAIN-CONTAINING PROTEIN"/>
    <property type="match status" value="1"/>
</dbReference>